<evidence type="ECO:0000313" key="6">
    <source>
        <dbReference type="EMBL" id="KGR77861.1"/>
    </source>
</evidence>
<keyword evidence="6" id="KW-0808">Transferase</keyword>
<evidence type="ECO:0000256" key="3">
    <source>
        <dbReference type="ARBA" id="ARBA00022989"/>
    </source>
</evidence>
<feature type="transmembrane region" description="Helical" evidence="5">
    <location>
        <begin position="69"/>
        <end position="91"/>
    </location>
</feature>
<dbReference type="InterPro" id="IPR007269">
    <property type="entry name" value="ICMT_MeTrfase"/>
</dbReference>
<dbReference type="Proteomes" id="UP000030416">
    <property type="component" value="Unassembled WGS sequence"/>
</dbReference>
<keyword evidence="3 5" id="KW-1133">Transmembrane helix</keyword>
<evidence type="ECO:0000313" key="7">
    <source>
        <dbReference type="Proteomes" id="UP000030416"/>
    </source>
</evidence>
<evidence type="ECO:0000256" key="1">
    <source>
        <dbReference type="ARBA" id="ARBA00004141"/>
    </source>
</evidence>
<comment type="caution">
    <text evidence="6">The sequence shown here is derived from an EMBL/GenBank/DDBJ whole genome shotgun (WGS) entry which is preliminary data.</text>
</comment>
<sequence length="183" mass="21229">MIFIFIISLVIMQRVIELMIAKKNESYMLAKGAYEVGGEHYPFMIALHVAFFVSLLIEVLFFQNTLSTFFPILFIFFLIVQCIRIWCLATLGKFWNTKIIILPGANVVKKGPYKLFRHPNYFVVCTEILILPLMFNAYFTAITFTLLNIAMLAVRIPVEENALMEETNYTEQFKKKITTSTLE</sequence>
<dbReference type="PANTHER" id="PTHR43847:SF1">
    <property type="entry name" value="BLL3993 PROTEIN"/>
    <property type="match status" value="1"/>
</dbReference>
<comment type="subcellular location">
    <subcellularLocation>
        <location evidence="1">Membrane</location>
        <topology evidence="1">Multi-pass membrane protein</topology>
    </subcellularLocation>
</comment>
<dbReference type="AlphaFoldDB" id="A0A0A3HZ63"/>
<dbReference type="GO" id="GO:0004671">
    <property type="term" value="F:protein C-terminal S-isoprenylcysteine carboxyl O-methyltransferase activity"/>
    <property type="evidence" value="ECO:0007669"/>
    <property type="project" value="InterPro"/>
</dbReference>
<reference evidence="6 7" key="1">
    <citation type="submission" date="2014-02" db="EMBL/GenBank/DDBJ databases">
        <title>Draft genome sequence of Lysinibacillus manganicus DSM 26584T.</title>
        <authorList>
            <person name="Zhang F."/>
            <person name="Wang G."/>
            <person name="Zhang L."/>
        </authorList>
    </citation>
    <scope>NUCLEOTIDE SEQUENCE [LARGE SCALE GENOMIC DNA]</scope>
    <source>
        <strain evidence="6 7">DSM 26584</strain>
    </source>
</reference>
<gene>
    <name evidence="6" type="ORF">CD29_13295</name>
</gene>
<dbReference type="Pfam" id="PF04140">
    <property type="entry name" value="ICMT"/>
    <property type="match status" value="1"/>
</dbReference>
<dbReference type="RefSeq" id="WP_036187622.1">
    <property type="nucleotide sequence ID" value="NZ_AVDA01000015.1"/>
</dbReference>
<dbReference type="PANTHER" id="PTHR43847">
    <property type="entry name" value="BLL3993 PROTEIN"/>
    <property type="match status" value="1"/>
</dbReference>
<feature type="transmembrane region" description="Helical" evidence="5">
    <location>
        <begin position="121"/>
        <end position="147"/>
    </location>
</feature>
<name>A0A0A3HZ63_9BACL</name>
<dbReference type="EMBL" id="JPVN01000015">
    <property type="protein sequence ID" value="KGR77861.1"/>
    <property type="molecule type" value="Genomic_DNA"/>
</dbReference>
<dbReference type="STRING" id="1384049.CD29_13295"/>
<keyword evidence="4 5" id="KW-0472">Membrane</keyword>
<dbReference type="GO" id="GO:0032259">
    <property type="term" value="P:methylation"/>
    <property type="evidence" value="ECO:0007669"/>
    <property type="project" value="UniProtKB-KW"/>
</dbReference>
<keyword evidence="7" id="KW-1185">Reference proteome</keyword>
<evidence type="ECO:0000256" key="4">
    <source>
        <dbReference type="ARBA" id="ARBA00023136"/>
    </source>
</evidence>
<dbReference type="eggNOG" id="COG1755">
    <property type="taxonomic scope" value="Bacteria"/>
</dbReference>
<proteinExistence type="predicted"/>
<organism evidence="6 7">
    <name type="scientific">Ureibacillus manganicus DSM 26584</name>
    <dbReference type="NCBI Taxonomy" id="1384049"/>
    <lineage>
        <taxon>Bacteria</taxon>
        <taxon>Bacillati</taxon>
        <taxon>Bacillota</taxon>
        <taxon>Bacilli</taxon>
        <taxon>Bacillales</taxon>
        <taxon>Caryophanaceae</taxon>
        <taxon>Ureibacillus</taxon>
    </lineage>
</organism>
<protein>
    <submittedName>
        <fullName evidence="6">Isoprenylcysteine carboxyl methyltransferase</fullName>
    </submittedName>
</protein>
<keyword evidence="6" id="KW-0489">Methyltransferase</keyword>
<dbReference type="OrthoDB" id="7203053at2"/>
<dbReference type="Gene3D" id="1.20.120.1630">
    <property type="match status" value="1"/>
</dbReference>
<accession>A0A0A3HZ63</accession>
<dbReference type="InterPro" id="IPR052527">
    <property type="entry name" value="Metal_cation-efflux_comp"/>
</dbReference>
<evidence type="ECO:0000256" key="2">
    <source>
        <dbReference type="ARBA" id="ARBA00022692"/>
    </source>
</evidence>
<dbReference type="GO" id="GO:0016020">
    <property type="term" value="C:membrane"/>
    <property type="evidence" value="ECO:0007669"/>
    <property type="project" value="UniProtKB-SubCell"/>
</dbReference>
<feature type="transmembrane region" description="Helical" evidence="5">
    <location>
        <begin position="41"/>
        <end position="62"/>
    </location>
</feature>
<keyword evidence="2 5" id="KW-0812">Transmembrane</keyword>
<evidence type="ECO:0000256" key="5">
    <source>
        <dbReference type="SAM" id="Phobius"/>
    </source>
</evidence>